<feature type="region of interest" description="Disordered" evidence="1">
    <location>
        <begin position="25"/>
        <end position="51"/>
    </location>
</feature>
<gene>
    <name evidence="2" type="ORF">JETT_1593</name>
</gene>
<name>A0A533QBL9_9BACT</name>
<accession>A0A533QBL9</accession>
<protein>
    <submittedName>
        <fullName evidence="2">Uncharacterized protein</fullName>
    </submittedName>
</protein>
<dbReference type="EMBL" id="SULG01000027">
    <property type="protein sequence ID" value="TLD42113.1"/>
    <property type="molecule type" value="Genomic_DNA"/>
</dbReference>
<evidence type="ECO:0000313" key="3">
    <source>
        <dbReference type="Proteomes" id="UP000319783"/>
    </source>
</evidence>
<reference evidence="2 3" key="1">
    <citation type="submission" date="2019-04" db="EMBL/GenBank/DDBJ databases">
        <title>Genome of a novel bacterium Candidatus Jettenia ecosi reconstructed from metagenome of an anammox bioreactor.</title>
        <authorList>
            <person name="Mardanov A.V."/>
            <person name="Beletsky A.V."/>
            <person name="Ravin N.V."/>
            <person name="Botchkova E.A."/>
            <person name="Litti Y.V."/>
            <person name="Nozhevnikova A.N."/>
        </authorList>
    </citation>
    <scope>NUCLEOTIDE SEQUENCE [LARGE SCALE GENOMIC DNA]</scope>
    <source>
        <strain evidence="2">J2</strain>
    </source>
</reference>
<dbReference type="AlphaFoldDB" id="A0A533QBL9"/>
<organism evidence="2 3">
    <name type="scientific">Candidatus Jettenia ecosi</name>
    <dbReference type="NCBI Taxonomy" id="2494326"/>
    <lineage>
        <taxon>Bacteria</taxon>
        <taxon>Pseudomonadati</taxon>
        <taxon>Planctomycetota</taxon>
        <taxon>Candidatus Brocadiia</taxon>
        <taxon>Candidatus Brocadiales</taxon>
        <taxon>Candidatus Brocadiaceae</taxon>
        <taxon>Candidatus Jettenia</taxon>
    </lineage>
</organism>
<comment type="caution">
    <text evidence="2">The sequence shown here is derived from an EMBL/GenBank/DDBJ whole genome shotgun (WGS) entry which is preliminary data.</text>
</comment>
<proteinExistence type="predicted"/>
<sequence>MASAIILKRTFIEIKKPVPSYEKRRVQMTNRNASPPLLRRSFSAKHDRQVF</sequence>
<evidence type="ECO:0000256" key="1">
    <source>
        <dbReference type="SAM" id="MobiDB-lite"/>
    </source>
</evidence>
<evidence type="ECO:0000313" key="2">
    <source>
        <dbReference type="EMBL" id="TLD42113.1"/>
    </source>
</evidence>
<dbReference type="Proteomes" id="UP000319783">
    <property type="component" value="Unassembled WGS sequence"/>
</dbReference>